<keyword evidence="3" id="KW-1185">Reference proteome</keyword>
<comment type="caution">
    <text evidence="2">The sequence shown here is derived from an EMBL/GenBank/DDBJ whole genome shotgun (WGS) entry which is preliminary data.</text>
</comment>
<feature type="region of interest" description="Disordered" evidence="1">
    <location>
        <begin position="145"/>
        <end position="187"/>
    </location>
</feature>
<sequence>MAASHNTSYLRVVRAVPMKLVPSQARFKSSFRLMFRLLVAACVKEMLASVFRATSAPSRSSHSTKMKCWFWIWTPQGRRTVSRFAPSSASKSVSKGTTATSAKRTAANSARRNECNNDVLVDVSLLWGALRVRWRCIPNNRNDTYDAVTLPMGTPRTPLTQRITPKDDSPYDHPSSAKQIDKSDEKRRCFTASYSTPQLRV</sequence>
<gene>
    <name evidence="2" type="ORF">PPROV_000706700</name>
</gene>
<accession>A0A830HN45</accession>
<reference evidence="2" key="1">
    <citation type="submission" date="2020-10" db="EMBL/GenBank/DDBJ databases">
        <title>Unveiling of a novel bifunctional photoreceptor, Dualchrome1, isolated from a cosmopolitan green alga.</title>
        <authorList>
            <person name="Suzuki S."/>
            <person name="Kawachi M."/>
        </authorList>
    </citation>
    <scope>NUCLEOTIDE SEQUENCE</scope>
    <source>
        <strain evidence="2">NIES 2893</strain>
    </source>
</reference>
<dbReference type="Proteomes" id="UP000660262">
    <property type="component" value="Unassembled WGS sequence"/>
</dbReference>
<feature type="region of interest" description="Disordered" evidence="1">
    <location>
        <begin position="84"/>
        <end position="111"/>
    </location>
</feature>
<dbReference type="EMBL" id="BNJQ01000020">
    <property type="protein sequence ID" value="GHP08328.1"/>
    <property type="molecule type" value="Genomic_DNA"/>
</dbReference>
<protein>
    <submittedName>
        <fullName evidence="2">Uncharacterized protein</fullName>
    </submittedName>
</protein>
<feature type="compositionally biased region" description="Polar residues" evidence="1">
    <location>
        <begin position="85"/>
        <end position="110"/>
    </location>
</feature>
<evidence type="ECO:0000313" key="3">
    <source>
        <dbReference type="Proteomes" id="UP000660262"/>
    </source>
</evidence>
<evidence type="ECO:0000313" key="2">
    <source>
        <dbReference type="EMBL" id="GHP08328.1"/>
    </source>
</evidence>
<evidence type="ECO:0000256" key="1">
    <source>
        <dbReference type="SAM" id="MobiDB-lite"/>
    </source>
</evidence>
<organism evidence="2 3">
    <name type="scientific">Pycnococcus provasolii</name>
    <dbReference type="NCBI Taxonomy" id="41880"/>
    <lineage>
        <taxon>Eukaryota</taxon>
        <taxon>Viridiplantae</taxon>
        <taxon>Chlorophyta</taxon>
        <taxon>Pseudoscourfieldiophyceae</taxon>
        <taxon>Pseudoscourfieldiales</taxon>
        <taxon>Pycnococcaceae</taxon>
        <taxon>Pycnococcus</taxon>
    </lineage>
</organism>
<name>A0A830HN45_9CHLO</name>
<dbReference type="AlphaFoldDB" id="A0A830HN45"/>
<proteinExistence type="predicted"/>